<dbReference type="AlphaFoldDB" id="A0A517YA56"/>
<dbReference type="KEGG" id="aagg:ETAA8_21550"/>
<dbReference type="RefSeq" id="WP_145087944.1">
    <property type="nucleotide sequence ID" value="NZ_CP036274.1"/>
</dbReference>
<dbReference type="OrthoDB" id="9146593at2"/>
<evidence type="ECO:0000313" key="2">
    <source>
        <dbReference type="EMBL" id="QDU27071.1"/>
    </source>
</evidence>
<feature type="region of interest" description="Disordered" evidence="1">
    <location>
        <begin position="242"/>
        <end position="267"/>
    </location>
</feature>
<gene>
    <name evidence="2" type="ORF">ETAA8_21550</name>
</gene>
<reference evidence="2 3" key="1">
    <citation type="submission" date="2019-02" db="EMBL/GenBank/DDBJ databases">
        <title>Deep-cultivation of Planctomycetes and their phenomic and genomic characterization uncovers novel biology.</title>
        <authorList>
            <person name="Wiegand S."/>
            <person name="Jogler M."/>
            <person name="Boedeker C."/>
            <person name="Pinto D."/>
            <person name="Vollmers J."/>
            <person name="Rivas-Marin E."/>
            <person name="Kohn T."/>
            <person name="Peeters S.H."/>
            <person name="Heuer A."/>
            <person name="Rast P."/>
            <person name="Oberbeckmann S."/>
            <person name="Bunk B."/>
            <person name="Jeske O."/>
            <person name="Meyerdierks A."/>
            <person name="Storesund J.E."/>
            <person name="Kallscheuer N."/>
            <person name="Luecker S."/>
            <person name="Lage O.M."/>
            <person name="Pohl T."/>
            <person name="Merkel B.J."/>
            <person name="Hornburger P."/>
            <person name="Mueller R.-W."/>
            <person name="Bruemmer F."/>
            <person name="Labrenz M."/>
            <person name="Spormann A.M."/>
            <person name="Op den Camp H."/>
            <person name="Overmann J."/>
            <person name="Amann R."/>
            <person name="Jetten M.S.M."/>
            <person name="Mascher T."/>
            <person name="Medema M.H."/>
            <person name="Devos D.P."/>
            <person name="Kaster A.-K."/>
            <person name="Ovreas L."/>
            <person name="Rohde M."/>
            <person name="Galperin M.Y."/>
            <person name="Jogler C."/>
        </authorList>
    </citation>
    <scope>NUCLEOTIDE SEQUENCE [LARGE SCALE GENOMIC DNA]</scope>
    <source>
        <strain evidence="2 3">ETA_A8</strain>
    </source>
</reference>
<keyword evidence="3" id="KW-1185">Reference proteome</keyword>
<dbReference type="EMBL" id="CP036274">
    <property type="protein sequence ID" value="QDU27071.1"/>
    <property type="molecule type" value="Genomic_DNA"/>
</dbReference>
<dbReference type="Proteomes" id="UP000315017">
    <property type="component" value="Chromosome"/>
</dbReference>
<evidence type="ECO:0000313" key="3">
    <source>
        <dbReference type="Proteomes" id="UP000315017"/>
    </source>
</evidence>
<proteinExistence type="predicted"/>
<dbReference type="Pfam" id="PF07586">
    <property type="entry name" value="HXXSHH"/>
    <property type="match status" value="1"/>
</dbReference>
<dbReference type="PROSITE" id="PS51318">
    <property type="entry name" value="TAT"/>
    <property type="match status" value="1"/>
</dbReference>
<evidence type="ECO:0008006" key="4">
    <source>
        <dbReference type="Google" id="ProtNLM"/>
    </source>
</evidence>
<protein>
    <recommendedName>
        <fullName evidence="4">DUF1552 domain-containing protein</fullName>
    </recommendedName>
</protein>
<dbReference type="InterPro" id="IPR006311">
    <property type="entry name" value="TAT_signal"/>
</dbReference>
<organism evidence="2 3">
    <name type="scientific">Anatilimnocola aggregata</name>
    <dbReference type="NCBI Taxonomy" id="2528021"/>
    <lineage>
        <taxon>Bacteria</taxon>
        <taxon>Pseudomonadati</taxon>
        <taxon>Planctomycetota</taxon>
        <taxon>Planctomycetia</taxon>
        <taxon>Pirellulales</taxon>
        <taxon>Pirellulaceae</taxon>
        <taxon>Anatilimnocola</taxon>
    </lineage>
</organism>
<accession>A0A517YA56</accession>
<name>A0A517YA56_9BACT</name>
<dbReference type="InterPro" id="IPR011447">
    <property type="entry name" value="DUF1552"/>
</dbReference>
<sequence length="443" mass="48818">MKSSHKSRRTFLRGLGVTVALPWMESIQSFAATGTNDGAPRRIGFVFMGNGVNVDHWGGKQTEAGLELAKTLSPLESIKDRLTIVSGLSNQTTHRTAEGHYGKMNVLSGLVVKRTTTDVEVGTSVDQLAAQTVGKRTEIPSLVLGTEGSGGGTEAGYATLYSSHISWSSPTTPAPKEVYPRLAFDRLFNSGEHNRRNRGILDSVLEEAKSLQLQLSKHDQHKLNEYLTSVRELEQRVEQAEKRSKVDTNGAGWQPTVTTPNIPRPDATIPRSVEEHMRLMFDIMVLAFQMDKTRVATFMLNNDLSSMDYGFLDGVRGHSHGLSHHGRNPENKAMYQKMNEFNVRMWGEALQKMADTNEGEQSLLDNSMIVLLSSLMDGNAHDSKQLPVVLAGRGGGTIAGGRVLDFSQEENKQLCRLHLSLLDRMGVTQEKFGDAETRLKGLS</sequence>
<evidence type="ECO:0000256" key="1">
    <source>
        <dbReference type="SAM" id="MobiDB-lite"/>
    </source>
</evidence>